<comment type="caution">
    <text evidence="2">The sequence shown here is derived from an EMBL/GenBank/DDBJ whole genome shotgun (WGS) entry which is preliminary data.</text>
</comment>
<dbReference type="InterPro" id="IPR010683">
    <property type="entry name" value="DUF1262"/>
</dbReference>
<reference evidence="2 3" key="1">
    <citation type="journal article" date="2021" name="Hortic Res">
        <title>The domestication of Cucurbita argyrosperma as revealed by the genome of its wild relative.</title>
        <authorList>
            <person name="Barrera-Redondo J."/>
            <person name="Sanchez-de la Vega G."/>
            <person name="Aguirre-Liguori J.A."/>
            <person name="Castellanos-Morales G."/>
            <person name="Gutierrez-Guerrero Y.T."/>
            <person name="Aguirre-Dugua X."/>
            <person name="Aguirre-Planter E."/>
            <person name="Tenaillon M.I."/>
            <person name="Lira-Saade R."/>
            <person name="Eguiarte L.E."/>
        </authorList>
    </citation>
    <scope>NUCLEOTIDE SEQUENCE [LARGE SCALE GENOMIC DNA]</scope>
    <source>
        <strain evidence="2">JBR-2021</strain>
    </source>
</reference>
<feature type="compositionally biased region" description="Low complexity" evidence="1">
    <location>
        <begin position="1"/>
        <end position="21"/>
    </location>
</feature>
<feature type="region of interest" description="Disordered" evidence="1">
    <location>
        <begin position="1"/>
        <end position="28"/>
    </location>
</feature>
<dbReference type="Proteomes" id="UP000685013">
    <property type="component" value="Chromosome 18"/>
</dbReference>
<sequence>MYVTRPLSLYRNSPSSLSSAPPEGPNSGILVIQDEEPAETRWCCGLFKTKESVKELPFPQNKILRLTHAAEAGEIEYSESVRAVLIPVLNLPLSSNQYYIINSHGTRKGLACTSSKEEETSGRCCYSVPDPPPQLFDPKNAYQQFQISDYIYCGGPNGYITKSMAPDGVPPKRLSRKGLRAYTQPLKNFEPTEALGLNPSLRGRLPEIKSSDPVVVGKWYCPFIFIREGDVSSQMSNSPYYEMTLRRNWFEIFGCESSGEGNNGVDVDVYVEREVASVAGGAAARRRYGGDGFVWFEAAGVGLSTAIVERVKWEEGREGFGWVEEGEEKKIRVRRREELKGVGIWRRFGCYVLIERFVLKRMDGSVVLTWEFRHTHQLTTKWE</sequence>
<gene>
    <name evidence="2" type="ORF">SDJN03_27897</name>
</gene>
<dbReference type="Pfam" id="PF06880">
    <property type="entry name" value="DUF1262"/>
    <property type="match status" value="1"/>
</dbReference>
<organism evidence="2 3">
    <name type="scientific">Cucurbita argyrosperma subsp. sororia</name>
    <dbReference type="NCBI Taxonomy" id="37648"/>
    <lineage>
        <taxon>Eukaryota</taxon>
        <taxon>Viridiplantae</taxon>
        <taxon>Streptophyta</taxon>
        <taxon>Embryophyta</taxon>
        <taxon>Tracheophyta</taxon>
        <taxon>Spermatophyta</taxon>
        <taxon>Magnoliopsida</taxon>
        <taxon>eudicotyledons</taxon>
        <taxon>Gunneridae</taxon>
        <taxon>Pentapetalae</taxon>
        <taxon>rosids</taxon>
        <taxon>fabids</taxon>
        <taxon>Cucurbitales</taxon>
        <taxon>Cucurbitaceae</taxon>
        <taxon>Cucurbiteae</taxon>
        <taxon>Cucurbita</taxon>
    </lineage>
</organism>
<dbReference type="AlphaFoldDB" id="A0AAV6M256"/>
<evidence type="ECO:0000313" key="2">
    <source>
        <dbReference type="EMBL" id="KAG6574010.1"/>
    </source>
</evidence>
<evidence type="ECO:0000313" key="3">
    <source>
        <dbReference type="Proteomes" id="UP000685013"/>
    </source>
</evidence>
<proteinExistence type="predicted"/>
<dbReference type="PANTHER" id="PTHR31050:SF14">
    <property type="entry name" value="DUF1618 DOMAIN-CONTAINING PROTEIN"/>
    <property type="match status" value="1"/>
</dbReference>
<dbReference type="EMBL" id="JAGKQH010000018">
    <property type="protein sequence ID" value="KAG6574010.1"/>
    <property type="molecule type" value="Genomic_DNA"/>
</dbReference>
<accession>A0AAV6M256</accession>
<protein>
    <submittedName>
        <fullName evidence="2">Uncharacterized protein</fullName>
    </submittedName>
</protein>
<feature type="non-terminal residue" evidence="2">
    <location>
        <position position="1"/>
    </location>
</feature>
<evidence type="ECO:0000256" key="1">
    <source>
        <dbReference type="SAM" id="MobiDB-lite"/>
    </source>
</evidence>
<keyword evidence="3" id="KW-1185">Reference proteome</keyword>
<name>A0AAV6M256_9ROSI</name>
<dbReference type="PANTHER" id="PTHR31050">
    <property type="entry name" value="OS08G0413200 PROTEIN"/>
    <property type="match status" value="1"/>
</dbReference>